<comment type="caution">
    <text evidence="7">The sequence shown here is derived from an EMBL/GenBank/DDBJ whole genome shotgun (WGS) entry which is preliminary data.</text>
</comment>
<feature type="signal peptide" evidence="6">
    <location>
        <begin position="1"/>
        <end position="18"/>
    </location>
</feature>
<dbReference type="Proteomes" id="UP000494165">
    <property type="component" value="Unassembled WGS sequence"/>
</dbReference>
<reference evidence="7 8" key="1">
    <citation type="submission" date="2020-04" db="EMBL/GenBank/DDBJ databases">
        <authorList>
            <person name="Alioto T."/>
            <person name="Alioto T."/>
            <person name="Gomez Garrido J."/>
        </authorList>
    </citation>
    <scope>NUCLEOTIDE SEQUENCE [LARGE SCALE GENOMIC DNA]</scope>
</reference>
<keyword evidence="5" id="KW-0325">Glycoprotein</keyword>
<dbReference type="PANTHER" id="PTHR11010">
    <property type="entry name" value="PROTEASE S28 PRO-X CARBOXYPEPTIDASE-RELATED"/>
    <property type="match status" value="1"/>
</dbReference>
<evidence type="ECO:0000256" key="2">
    <source>
        <dbReference type="ARBA" id="ARBA00022670"/>
    </source>
</evidence>
<keyword evidence="2" id="KW-0645">Protease</keyword>
<evidence type="ECO:0000313" key="8">
    <source>
        <dbReference type="Proteomes" id="UP000494165"/>
    </source>
</evidence>
<keyword evidence="8" id="KW-1185">Reference proteome</keyword>
<accession>A0A8S1CU89</accession>
<name>A0A8S1CU89_9INSE</name>
<sequence>MRLTPIAIAVLLANFASAATRNSAPFRAPGPPLVYPPADPDDRGIPTKAVLLDRYVEQKLDHNNPNDARTWFQRYLIADEFYTPGGPVFVFVSGPWKIDGEIAVNGSIGLLGRDLGAVLIDLEHRFYGKSKPTESLTNEDLAFLTIEQAISDIVNFATFLKQNDEMFSGPWILYGSGYSASLAAWTRAQHPDLFAGAYASCPRLHVTPYFEDYYRVVYSALEEASPGCGNLVRQGFEEMSMIVASGDSETLAQHFTFCDGKIDTRDPYDVQNLYNIANEHFGQEVETARVGNLTDNVCYWMEFESLGTPFEMLAFLVNEFGVCYISDYQEVLEYAVNSTFWQEDYYGKQWMYQQCSELGQFLTTRSTLGPTYVSIDYFLLYCKTVFGPQYNLLHLEQSAARLNELYGGLAPKGTKIVYTVASLDPWHTLGSHFASPESPLIMIQGASHSLDLSGPGQNDTFFVQDARRQVAELIQSWL</sequence>
<dbReference type="Gene3D" id="3.40.50.1820">
    <property type="entry name" value="alpha/beta hydrolase"/>
    <property type="match status" value="1"/>
</dbReference>
<gene>
    <name evidence="7" type="ORF">CLODIP_2_CD10511</name>
</gene>
<evidence type="ECO:0000256" key="3">
    <source>
        <dbReference type="ARBA" id="ARBA00022729"/>
    </source>
</evidence>
<dbReference type="Gene3D" id="1.20.120.980">
    <property type="entry name" value="Serine carboxypeptidase S28, SKS domain"/>
    <property type="match status" value="1"/>
</dbReference>
<evidence type="ECO:0000256" key="5">
    <source>
        <dbReference type="ARBA" id="ARBA00023180"/>
    </source>
</evidence>
<dbReference type="InterPro" id="IPR029058">
    <property type="entry name" value="AB_hydrolase_fold"/>
</dbReference>
<evidence type="ECO:0000313" key="7">
    <source>
        <dbReference type="EMBL" id="CAB3374208.1"/>
    </source>
</evidence>
<feature type="chain" id="PRO_5035766852" description="Serine protease K12H4.7" evidence="6">
    <location>
        <begin position="19"/>
        <end position="478"/>
    </location>
</feature>
<dbReference type="InterPro" id="IPR042269">
    <property type="entry name" value="Ser_carbopepase_S28_SKS"/>
</dbReference>
<dbReference type="GO" id="GO:0008239">
    <property type="term" value="F:dipeptidyl-peptidase activity"/>
    <property type="evidence" value="ECO:0007669"/>
    <property type="project" value="TreeGrafter"/>
</dbReference>
<dbReference type="GO" id="GO:0006508">
    <property type="term" value="P:proteolysis"/>
    <property type="evidence" value="ECO:0007669"/>
    <property type="project" value="UniProtKB-KW"/>
</dbReference>
<protein>
    <recommendedName>
        <fullName evidence="9">Serine protease K12H4.7</fullName>
    </recommendedName>
</protein>
<evidence type="ECO:0008006" key="9">
    <source>
        <dbReference type="Google" id="ProtNLM"/>
    </source>
</evidence>
<dbReference type="EMBL" id="CADEPI010000094">
    <property type="protein sequence ID" value="CAB3374208.1"/>
    <property type="molecule type" value="Genomic_DNA"/>
</dbReference>
<dbReference type="GO" id="GO:0070008">
    <property type="term" value="F:serine-type exopeptidase activity"/>
    <property type="evidence" value="ECO:0007669"/>
    <property type="project" value="InterPro"/>
</dbReference>
<dbReference type="AlphaFoldDB" id="A0A8S1CU89"/>
<dbReference type="PANTHER" id="PTHR11010:SF5">
    <property type="entry name" value="RE36938P-RELATED"/>
    <property type="match status" value="1"/>
</dbReference>
<evidence type="ECO:0000256" key="1">
    <source>
        <dbReference type="ARBA" id="ARBA00011079"/>
    </source>
</evidence>
<proteinExistence type="inferred from homology"/>
<organism evidence="7 8">
    <name type="scientific">Cloeon dipterum</name>
    <dbReference type="NCBI Taxonomy" id="197152"/>
    <lineage>
        <taxon>Eukaryota</taxon>
        <taxon>Metazoa</taxon>
        <taxon>Ecdysozoa</taxon>
        <taxon>Arthropoda</taxon>
        <taxon>Hexapoda</taxon>
        <taxon>Insecta</taxon>
        <taxon>Pterygota</taxon>
        <taxon>Palaeoptera</taxon>
        <taxon>Ephemeroptera</taxon>
        <taxon>Pisciforma</taxon>
        <taxon>Baetidae</taxon>
        <taxon>Cloeon</taxon>
    </lineage>
</organism>
<keyword evidence="4" id="KW-0378">Hydrolase</keyword>
<dbReference type="InterPro" id="IPR008758">
    <property type="entry name" value="Peptidase_S28"/>
</dbReference>
<dbReference type="OrthoDB" id="1735038at2759"/>
<dbReference type="SUPFAM" id="SSF53474">
    <property type="entry name" value="alpha/beta-Hydrolases"/>
    <property type="match status" value="1"/>
</dbReference>
<keyword evidence="3 6" id="KW-0732">Signal</keyword>
<evidence type="ECO:0000256" key="6">
    <source>
        <dbReference type="SAM" id="SignalP"/>
    </source>
</evidence>
<evidence type="ECO:0000256" key="4">
    <source>
        <dbReference type="ARBA" id="ARBA00022801"/>
    </source>
</evidence>
<comment type="similarity">
    <text evidence="1">Belongs to the peptidase S28 family.</text>
</comment>
<dbReference type="Pfam" id="PF05577">
    <property type="entry name" value="Peptidase_S28"/>
    <property type="match status" value="1"/>
</dbReference>